<comment type="caution">
    <text evidence="2">The sequence shown here is derived from an EMBL/GenBank/DDBJ whole genome shotgun (WGS) entry which is preliminary data.</text>
</comment>
<proteinExistence type="predicted"/>
<evidence type="ECO:0000256" key="1">
    <source>
        <dbReference type="SAM" id="MobiDB-lite"/>
    </source>
</evidence>
<reference evidence="2" key="1">
    <citation type="submission" date="2020-08" db="EMBL/GenBank/DDBJ databases">
        <title>Multicomponent nature underlies the extraordinary mechanical properties of spider dragline silk.</title>
        <authorList>
            <person name="Kono N."/>
            <person name="Nakamura H."/>
            <person name="Mori M."/>
            <person name="Yoshida Y."/>
            <person name="Ohtoshi R."/>
            <person name="Malay A.D."/>
            <person name="Moran D.A.P."/>
            <person name="Tomita M."/>
            <person name="Numata K."/>
            <person name="Arakawa K."/>
        </authorList>
    </citation>
    <scope>NUCLEOTIDE SEQUENCE</scope>
</reference>
<dbReference type="EMBL" id="BMAV01008026">
    <property type="protein sequence ID" value="GFY51332.1"/>
    <property type="molecule type" value="Genomic_DNA"/>
</dbReference>
<evidence type="ECO:0000313" key="3">
    <source>
        <dbReference type="Proteomes" id="UP000886998"/>
    </source>
</evidence>
<dbReference type="Proteomes" id="UP000886998">
    <property type="component" value="Unassembled WGS sequence"/>
</dbReference>
<feature type="compositionally biased region" description="Polar residues" evidence="1">
    <location>
        <begin position="1138"/>
        <end position="1160"/>
    </location>
</feature>
<name>A0A8X7C2F3_9ARAC</name>
<gene>
    <name evidence="2" type="primary">NCL1_49734</name>
    <name evidence="2" type="ORF">TNIN_330491</name>
</gene>
<keyword evidence="3" id="KW-1185">Reference proteome</keyword>
<evidence type="ECO:0000313" key="2">
    <source>
        <dbReference type="EMBL" id="GFY51332.1"/>
    </source>
</evidence>
<dbReference type="OrthoDB" id="5877502at2759"/>
<feature type="region of interest" description="Disordered" evidence="1">
    <location>
        <begin position="497"/>
        <end position="521"/>
    </location>
</feature>
<organism evidence="2 3">
    <name type="scientific">Trichonephila inaurata madagascariensis</name>
    <dbReference type="NCBI Taxonomy" id="2747483"/>
    <lineage>
        <taxon>Eukaryota</taxon>
        <taxon>Metazoa</taxon>
        <taxon>Ecdysozoa</taxon>
        <taxon>Arthropoda</taxon>
        <taxon>Chelicerata</taxon>
        <taxon>Arachnida</taxon>
        <taxon>Araneae</taxon>
        <taxon>Araneomorphae</taxon>
        <taxon>Entelegynae</taxon>
        <taxon>Araneoidea</taxon>
        <taxon>Nephilidae</taxon>
        <taxon>Trichonephila</taxon>
        <taxon>Trichonephila inaurata</taxon>
    </lineage>
</organism>
<feature type="region of interest" description="Disordered" evidence="1">
    <location>
        <begin position="1"/>
        <end position="35"/>
    </location>
</feature>
<sequence length="1316" mass="148903">MNNYRGYSPPISNFSPRGRHQHQIFPNRPPVHGPYRSPNYDDKGFYWKERSEPYPRTPYFERTSFSNSPPSAMRHEFRDEDFNMYRQNPQFRHLRKEDMYSYDGLLEMDQRTHLQNAPIKNYNKDSLDKISYPYSDTHRFNAKYQSFFNMEQNYSSVRQDGYPDFSSNAFPRQNACDVPSPFKRFNNSQNYDRNVDSVQNEPSYLECEPTSNKIISSPIYSKNLSHSDFDIFSKKRIQTVPFPQKQNLFPDNKSSVKKKILDYNEVFEHIKGMEEVLEQQKKKELDEEISLASRTVHSPDLMNIANLLGKLPNIVNNKGFSNNATELKNASNIKFQTEILAGKESSSDGSYKLLGKKINDCLSKSHSPDESEDLNENVIPNFDSSLEDAIFELRRTFEKSEIVPVASKKMNSNHASKLNEKLDTPNHEVLIEVPIPTIDAVRTDLLKEKKVIKNSNDNFVTEEKDAYNCHDKNSELKSKVFEIINTVPNSPCRKWFDENRSKPETPKNCSQMPVESLSSKSDDSIPFLEALDSQSVSSPPKLSLNAADDPIPVKSAVTSETNQDCSGEDCVNGSVLEHAITSLEIYSPVVGLDFIVEDKRNLLVEGSFPFRCKLCNSSIARTLILDHILGSKHRLRYMKIKDEATYDLIMHLTDQEEKNKKILEATAKLEMEFGRGKVVVSSSKGTKDMPTTNFDKIDHIDKNMGFECNAKSDLESHETISSKQSKNENQILTSFTKSLEDKLESLNSFISSYSNELTPDKKNKVLANDEKSIQGYLNEQSSTKCEISSDIKEEISESMYSLSNIHEHYKFFNENSSMKRTFSSFEEIPKKLKQEHIRYESMDMNANAFKDSNAQTTIDPEFHSTAIPEQKSQSEFFISSLLEHLSKCDISSDDEANIVLLAVNVLMKLLLRYKLKDCVNVDVENLMSTLHCRSSQELIKILDLIKEKNLSDDKNICSPLKMDVRIANTYPLKDETKLQMSNTACNLNFSAKKGMTFQSSDYMQLSNTEIENADSYQGMSTIAQNLESYVQSMGSSSSGCIPSTMNVSQSSKSSLLQQPSFLGWPNSSNVISSTKQSLANVTQPGQSNIVWNSPYQSNLTFHQQPVYGVSLYHPYSIQMLPIISSRSLRLISPRKRGSQSFRSRSPLTRHPTTGVQSSNARLPRSPIKETRTPVPLSTSSTTEAPLPHPATSEAPLPHPATSEAPLPHPATSEAPLPSPSITGSPLSPHKAEDELPPPPTPKLFWILKQEVESLRAVEKLDDLSETSIGEKGLLAGFFEEFEGFSLKKPGLTHMCCILKQYENSCTGGIKDLQMID</sequence>
<feature type="region of interest" description="Disordered" evidence="1">
    <location>
        <begin position="1134"/>
        <end position="1240"/>
    </location>
</feature>
<feature type="compositionally biased region" description="Polar residues" evidence="1">
    <location>
        <begin position="1"/>
        <end position="15"/>
    </location>
</feature>
<feature type="compositionally biased region" description="Polar residues" evidence="1">
    <location>
        <begin position="507"/>
        <end position="519"/>
    </location>
</feature>
<accession>A0A8X7C2F3</accession>
<protein>
    <submittedName>
        <fullName evidence="2">Uncharacterized protein</fullName>
    </submittedName>
</protein>